<dbReference type="EMBL" id="JAOEGN010000011">
    <property type="protein sequence ID" value="MCU0105243.1"/>
    <property type="molecule type" value="Genomic_DNA"/>
</dbReference>
<dbReference type="PROSITE" id="PS00893">
    <property type="entry name" value="NUDIX_BOX"/>
    <property type="match status" value="1"/>
</dbReference>
<organism evidence="4 5">
    <name type="scientific">Paracholeplasma vituli</name>
    <dbReference type="NCBI Taxonomy" id="69473"/>
    <lineage>
        <taxon>Bacteria</taxon>
        <taxon>Bacillati</taxon>
        <taxon>Mycoplasmatota</taxon>
        <taxon>Mollicutes</taxon>
        <taxon>Acholeplasmatales</taxon>
        <taxon>Acholeplasmataceae</taxon>
        <taxon>Paracholeplasma</taxon>
    </lineage>
</organism>
<proteinExistence type="predicted"/>
<name>A0ABT2PWZ6_9MOLU</name>
<dbReference type="Pfam" id="PF00293">
    <property type="entry name" value="NUDIX"/>
    <property type="match status" value="1"/>
</dbReference>
<reference evidence="5" key="1">
    <citation type="submission" date="2023-07" db="EMBL/GenBank/DDBJ databases">
        <title>Novel Mycoplasma species identified in domestic and wild animals.</title>
        <authorList>
            <person name="Volokhov D.V."/>
            <person name="Furtak V.A."/>
            <person name="Zagorodnyaya T.A."/>
        </authorList>
    </citation>
    <scope>NUCLEOTIDE SEQUENCE [LARGE SCALE GENOMIC DNA]</scope>
    <source>
        <strain evidence="5">92-19</strain>
    </source>
</reference>
<keyword evidence="5" id="KW-1185">Reference proteome</keyword>
<sequence>MANYIKDIRSVVGHIPIRSVSAAVIVEYEDQILLQHRSDTLDYGTPGGNIELDEKILEGVKREMFEETGLQLDDLTLFGIYSGKDQIGVYPNGDVTHYVVIVFYKKIHEKPVLIHDEESFGLDFYHRDRLPNPIKPTDYAWIKDWVKQDFSIKID</sequence>
<comment type="cofactor">
    <cofactor evidence="1">
        <name>Mg(2+)</name>
        <dbReference type="ChEBI" id="CHEBI:18420"/>
    </cofactor>
</comment>
<feature type="domain" description="Nudix hydrolase" evidence="3">
    <location>
        <begin position="15"/>
        <end position="147"/>
    </location>
</feature>
<dbReference type="PROSITE" id="PS51462">
    <property type="entry name" value="NUDIX"/>
    <property type="match status" value="1"/>
</dbReference>
<keyword evidence="2" id="KW-0378">Hydrolase</keyword>
<dbReference type="SUPFAM" id="SSF55811">
    <property type="entry name" value="Nudix"/>
    <property type="match status" value="1"/>
</dbReference>
<evidence type="ECO:0000313" key="5">
    <source>
        <dbReference type="Proteomes" id="UP001209076"/>
    </source>
</evidence>
<dbReference type="RefSeq" id="WP_262096530.1">
    <property type="nucleotide sequence ID" value="NZ_JAOEGN010000011.1"/>
</dbReference>
<evidence type="ECO:0000313" key="4">
    <source>
        <dbReference type="EMBL" id="MCU0105243.1"/>
    </source>
</evidence>
<evidence type="ECO:0000256" key="1">
    <source>
        <dbReference type="ARBA" id="ARBA00001946"/>
    </source>
</evidence>
<comment type="caution">
    <text evidence="4">The sequence shown here is derived from an EMBL/GenBank/DDBJ whole genome shotgun (WGS) entry which is preliminary data.</text>
</comment>
<dbReference type="InterPro" id="IPR015797">
    <property type="entry name" value="NUDIX_hydrolase-like_dom_sf"/>
</dbReference>
<dbReference type="PANTHER" id="PTHR43046">
    <property type="entry name" value="GDP-MANNOSE MANNOSYL HYDROLASE"/>
    <property type="match status" value="1"/>
</dbReference>
<dbReference type="Gene3D" id="3.90.79.10">
    <property type="entry name" value="Nucleoside Triphosphate Pyrophosphohydrolase"/>
    <property type="match status" value="1"/>
</dbReference>
<dbReference type="Proteomes" id="UP001209076">
    <property type="component" value="Unassembled WGS sequence"/>
</dbReference>
<dbReference type="InterPro" id="IPR020084">
    <property type="entry name" value="NUDIX_hydrolase_CS"/>
</dbReference>
<dbReference type="InterPro" id="IPR000086">
    <property type="entry name" value="NUDIX_hydrolase_dom"/>
</dbReference>
<evidence type="ECO:0000259" key="3">
    <source>
        <dbReference type="PROSITE" id="PS51462"/>
    </source>
</evidence>
<dbReference type="PANTHER" id="PTHR43046:SF2">
    <property type="entry name" value="8-OXO-DGTP DIPHOSPHATASE-RELATED"/>
    <property type="match status" value="1"/>
</dbReference>
<gene>
    <name evidence="4" type="ORF">N7603_06190</name>
</gene>
<accession>A0ABT2PWZ6</accession>
<evidence type="ECO:0000256" key="2">
    <source>
        <dbReference type="ARBA" id="ARBA00022801"/>
    </source>
</evidence>
<protein>
    <submittedName>
        <fullName evidence="4">NUDIX domain-containing protein</fullName>
    </submittedName>
</protein>